<accession>A8NUY2</accession>
<dbReference type="Pfam" id="PF00135">
    <property type="entry name" value="COesterase"/>
    <property type="match status" value="1"/>
</dbReference>
<dbReference type="InterPro" id="IPR002018">
    <property type="entry name" value="CarbesteraseB"/>
</dbReference>
<evidence type="ECO:0000313" key="6">
    <source>
        <dbReference type="Proteomes" id="UP000001861"/>
    </source>
</evidence>
<dbReference type="InterPro" id="IPR029058">
    <property type="entry name" value="AB_hydrolase_fold"/>
</dbReference>
<dbReference type="Proteomes" id="UP000001861">
    <property type="component" value="Unassembled WGS sequence"/>
</dbReference>
<organism evidence="5 6">
    <name type="scientific">Coprinopsis cinerea (strain Okayama-7 / 130 / ATCC MYA-4618 / FGSC 9003)</name>
    <name type="common">Inky cap fungus</name>
    <name type="synonym">Hormographiella aspergillata</name>
    <dbReference type="NCBI Taxonomy" id="240176"/>
    <lineage>
        <taxon>Eukaryota</taxon>
        <taxon>Fungi</taxon>
        <taxon>Dikarya</taxon>
        <taxon>Basidiomycota</taxon>
        <taxon>Agaricomycotina</taxon>
        <taxon>Agaricomycetes</taxon>
        <taxon>Agaricomycetidae</taxon>
        <taxon>Agaricales</taxon>
        <taxon>Agaricineae</taxon>
        <taxon>Psathyrellaceae</taxon>
        <taxon>Coprinopsis</taxon>
    </lineage>
</organism>
<evidence type="ECO:0000256" key="2">
    <source>
        <dbReference type="ARBA" id="ARBA00022801"/>
    </source>
</evidence>
<feature type="domain" description="Carboxylesterase type B" evidence="4">
    <location>
        <begin position="27"/>
        <end position="514"/>
    </location>
</feature>
<dbReference type="AlphaFoldDB" id="A8NUY2"/>
<evidence type="ECO:0000256" key="3">
    <source>
        <dbReference type="RuleBase" id="RU361235"/>
    </source>
</evidence>
<gene>
    <name evidence="5" type="ORF">CC1G_10055</name>
</gene>
<evidence type="ECO:0000256" key="1">
    <source>
        <dbReference type="ARBA" id="ARBA00005964"/>
    </source>
</evidence>
<dbReference type="GeneID" id="6013107"/>
<dbReference type="eggNOG" id="KOG4389">
    <property type="taxonomic scope" value="Eukaryota"/>
</dbReference>
<dbReference type="OMA" id="AFQKMWG"/>
<keyword evidence="2 3" id="KW-0378">Hydrolase</keyword>
<dbReference type="SUPFAM" id="SSF53474">
    <property type="entry name" value="alpha/beta-Hydrolases"/>
    <property type="match status" value="1"/>
</dbReference>
<dbReference type="EC" id="3.1.1.-" evidence="3"/>
<dbReference type="InParanoid" id="A8NUY2"/>
<dbReference type="EMBL" id="AACS02000004">
    <property type="protein sequence ID" value="EAU85269.2"/>
    <property type="molecule type" value="Genomic_DNA"/>
</dbReference>
<sequence length="546" mass="59098">MKPTTTVLVSLWAITAIGAPTNESPLTVDLGYATYRGFINPNTGNTQFLGIRYAATPTGDLRWREPRAPPPIPGILDARALPPNCYSGGAGTQPQHPYGTVRFPVGPHAEVLEKRQNPPNRSEDCLHLNVYVPGSTPSPAERSEPLPVVVWIHGGGYVSGGAGNDGNDLITAANGGVVVVQIQYRVGLFGFLAGKKVKEGGVLNAGLLDQQFALQWVQRHIHKFGGDPRQVTIWGQSAGAGSVVQHLVANGGNTTPPLFQGAITSSTFLPSQYNYDDAMPESLYNQTASLSGCDASEDSLACLRGLEASALQEINAALCASGFQGTFVFVPVVDGTFIKERPSVTFRRGRLNGKRLLAVTNTHEGRMFVNPNATWLETENYASQLFPLFGPSQASAAAIVYRSFSSDYDKASAIMGESIFTCPTYFLLEAFKGPSYKGHFAVPPANHAGDVAYYYPSNGLPAWNNLEFRKAFSEAFLSFVMTGDPNARRDPETTPEWRRWSSSNPVELLFNSTEAGDAPQIEAITTARDLRRRCDFWERVVGLSGQ</sequence>
<reference evidence="5 6" key="1">
    <citation type="journal article" date="2010" name="Proc. Natl. Acad. Sci. U.S.A.">
        <title>Insights into evolution of multicellular fungi from the assembled chromosomes of the mushroom Coprinopsis cinerea (Coprinus cinereus).</title>
        <authorList>
            <person name="Stajich J.E."/>
            <person name="Wilke S.K."/>
            <person name="Ahren D."/>
            <person name="Au C.H."/>
            <person name="Birren B.W."/>
            <person name="Borodovsky M."/>
            <person name="Burns C."/>
            <person name="Canback B."/>
            <person name="Casselton L.A."/>
            <person name="Cheng C.K."/>
            <person name="Deng J."/>
            <person name="Dietrich F.S."/>
            <person name="Fargo D.C."/>
            <person name="Farman M.L."/>
            <person name="Gathman A.C."/>
            <person name="Goldberg J."/>
            <person name="Guigo R."/>
            <person name="Hoegger P.J."/>
            <person name="Hooker J.B."/>
            <person name="Huggins A."/>
            <person name="James T.Y."/>
            <person name="Kamada T."/>
            <person name="Kilaru S."/>
            <person name="Kodira C."/>
            <person name="Kues U."/>
            <person name="Kupfer D."/>
            <person name="Kwan H.S."/>
            <person name="Lomsadze A."/>
            <person name="Li W."/>
            <person name="Lilly W.W."/>
            <person name="Ma L.J."/>
            <person name="Mackey A.J."/>
            <person name="Manning G."/>
            <person name="Martin F."/>
            <person name="Muraguchi H."/>
            <person name="Natvig D.O."/>
            <person name="Palmerini H."/>
            <person name="Ramesh M.A."/>
            <person name="Rehmeyer C.J."/>
            <person name="Roe B.A."/>
            <person name="Shenoy N."/>
            <person name="Stanke M."/>
            <person name="Ter-Hovhannisyan V."/>
            <person name="Tunlid A."/>
            <person name="Velagapudi R."/>
            <person name="Vision T.J."/>
            <person name="Zeng Q."/>
            <person name="Zolan M.E."/>
            <person name="Pukkila P.J."/>
        </authorList>
    </citation>
    <scope>NUCLEOTIDE SEQUENCE [LARGE SCALE GENOMIC DNA]</scope>
    <source>
        <strain evidence="6">Okayama-7 / 130 / ATCC MYA-4618 / FGSC 9003</strain>
    </source>
</reference>
<keyword evidence="3" id="KW-0732">Signal</keyword>
<keyword evidence="6" id="KW-1185">Reference proteome</keyword>
<dbReference type="OrthoDB" id="408631at2759"/>
<evidence type="ECO:0000259" key="4">
    <source>
        <dbReference type="Pfam" id="PF00135"/>
    </source>
</evidence>
<proteinExistence type="inferred from homology"/>
<dbReference type="GO" id="GO:0016787">
    <property type="term" value="F:hydrolase activity"/>
    <property type="evidence" value="ECO:0007669"/>
    <property type="project" value="UniProtKB-KW"/>
</dbReference>
<dbReference type="HOGENOM" id="CLU_006586_10_5_1"/>
<dbReference type="PROSITE" id="PS00122">
    <property type="entry name" value="CARBOXYLESTERASE_B_1"/>
    <property type="match status" value="1"/>
</dbReference>
<dbReference type="VEuPathDB" id="FungiDB:CC1G_10055"/>
<feature type="chain" id="PRO_5005121991" description="Carboxylic ester hydrolase" evidence="3">
    <location>
        <begin position="19"/>
        <end position="546"/>
    </location>
</feature>
<dbReference type="PANTHER" id="PTHR11559">
    <property type="entry name" value="CARBOXYLESTERASE"/>
    <property type="match status" value="1"/>
</dbReference>
<name>A8NUY2_COPC7</name>
<dbReference type="InterPro" id="IPR050309">
    <property type="entry name" value="Type-B_Carboxylest/Lipase"/>
</dbReference>
<dbReference type="Gene3D" id="3.40.50.1820">
    <property type="entry name" value="alpha/beta hydrolase"/>
    <property type="match status" value="1"/>
</dbReference>
<dbReference type="InterPro" id="IPR019826">
    <property type="entry name" value="Carboxylesterase_B_AS"/>
</dbReference>
<comment type="similarity">
    <text evidence="1 3">Belongs to the type-B carboxylesterase/lipase family.</text>
</comment>
<dbReference type="RefSeq" id="XP_001836561.2">
    <property type="nucleotide sequence ID" value="XM_001836509.2"/>
</dbReference>
<dbReference type="KEGG" id="cci:CC1G_10055"/>
<evidence type="ECO:0000313" key="5">
    <source>
        <dbReference type="EMBL" id="EAU85269.2"/>
    </source>
</evidence>
<feature type="signal peptide" evidence="3">
    <location>
        <begin position="1"/>
        <end position="18"/>
    </location>
</feature>
<comment type="caution">
    <text evidence="5">The sequence shown here is derived from an EMBL/GenBank/DDBJ whole genome shotgun (WGS) entry which is preliminary data.</text>
</comment>
<protein>
    <recommendedName>
        <fullName evidence="3">Carboxylic ester hydrolase</fullName>
        <ecNumber evidence="3">3.1.1.-</ecNumber>
    </recommendedName>
</protein>